<dbReference type="SMART" id="SM00849">
    <property type="entry name" value="Lactamase_B"/>
    <property type="match status" value="1"/>
</dbReference>
<dbReference type="Proteomes" id="UP000287352">
    <property type="component" value="Unassembled WGS sequence"/>
</dbReference>
<reference evidence="5" key="1">
    <citation type="submission" date="2018-12" db="EMBL/GenBank/DDBJ databases">
        <title>Tengunoibacter tsumagoiensis gen. nov., sp. nov., Dictyobacter kobayashii sp. nov., D. alpinus sp. nov., and D. joshuensis sp. nov. and description of Dictyobacteraceae fam. nov. within the order Ktedonobacterales isolated from Tengu-no-mugimeshi.</title>
        <authorList>
            <person name="Wang C.M."/>
            <person name="Zheng Y."/>
            <person name="Sakai Y."/>
            <person name="Toyoda A."/>
            <person name="Minakuchi Y."/>
            <person name="Abe K."/>
            <person name="Yokota A."/>
            <person name="Yabe S."/>
        </authorList>
    </citation>
    <scope>NUCLEOTIDE SEQUENCE [LARGE SCALE GENOMIC DNA]</scope>
    <source>
        <strain evidence="5">Uno3</strain>
    </source>
</reference>
<dbReference type="InterPro" id="IPR050114">
    <property type="entry name" value="UPF0173_UPF0282_UlaG_hydrolase"/>
</dbReference>
<evidence type="ECO:0000256" key="1">
    <source>
        <dbReference type="ARBA" id="ARBA00022801"/>
    </source>
</evidence>
<protein>
    <recommendedName>
        <fullName evidence="2">UPF0173 metal-dependent hydrolase KTT_07560</fullName>
    </recommendedName>
</protein>
<name>A0A401ZVL9_9CHLR</name>
<comment type="caution">
    <text evidence="4">The sequence shown here is derived from an EMBL/GenBank/DDBJ whole genome shotgun (WGS) entry which is preliminary data.</text>
</comment>
<keyword evidence="5" id="KW-1185">Reference proteome</keyword>
<evidence type="ECO:0000256" key="2">
    <source>
        <dbReference type="HAMAP-Rule" id="MF_00457"/>
    </source>
</evidence>
<accession>A0A401ZVL9</accession>
<sequence length="240" mass="25856">MSGIKITWLGHATFQITTPQGTSILLDPWLTGNPSSPIQVEQLEQVDLLLITHGHADHVTDAAAVAKKHNPTVVAIAELIHWLGTQGIANEKLIDMNIGGSFTFKDVTISLTQAHHSSAVTVGEQVIYTGEPVGFVLRIENGPTLYFAGDTDVFGDMALIRELYAPDIALLPIGDHYTMGTRGAALATKLLGVKRVIPMHYATFPLFIGTPQGLREDLQAFNVGEVEVIALTPGQTHDFA</sequence>
<dbReference type="OrthoDB" id="9805728at2"/>
<dbReference type="PANTHER" id="PTHR43546">
    <property type="entry name" value="UPF0173 METAL-DEPENDENT HYDROLASE MJ1163-RELATED"/>
    <property type="match status" value="1"/>
</dbReference>
<dbReference type="PANTHER" id="PTHR43546:SF3">
    <property type="entry name" value="UPF0173 METAL-DEPENDENT HYDROLASE MJ1163"/>
    <property type="match status" value="1"/>
</dbReference>
<organism evidence="4 5">
    <name type="scientific">Tengunoibacter tsumagoiensis</name>
    <dbReference type="NCBI Taxonomy" id="2014871"/>
    <lineage>
        <taxon>Bacteria</taxon>
        <taxon>Bacillati</taxon>
        <taxon>Chloroflexota</taxon>
        <taxon>Ktedonobacteria</taxon>
        <taxon>Ktedonobacterales</taxon>
        <taxon>Dictyobacteraceae</taxon>
        <taxon>Tengunoibacter</taxon>
    </lineage>
</organism>
<dbReference type="EMBL" id="BIFR01000001">
    <property type="protein sequence ID" value="GCE10897.1"/>
    <property type="molecule type" value="Genomic_DNA"/>
</dbReference>
<evidence type="ECO:0000313" key="5">
    <source>
        <dbReference type="Proteomes" id="UP000287352"/>
    </source>
</evidence>
<gene>
    <name evidence="4" type="ORF">KTT_07560</name>
</gene>
<dbReference type="HAMAP" id="MF_00457">
    <property type="entry name" value="UPF0173"/>
    <property type="match status" value="1"/>
</dbReference>
<proteinExistence type="inferred from homology"/>
<dbReference type="Gene3D" id="3.60.15.10">
    <property type="entry name" value="Ribonuclease Z/Hydroxyacylglutathione hydrolase-like"/>
    <property type="match status" value="1"/>
</dbReference>
<comment type="similarity">
    <text evidence="2">Belongs to the UPF0173 family.</text>
</comment>
<dbReference type="NCBIfam" id="NF001911">
    <property type="entry name" value="PRK00685.1"/>
    <property type="match status" value="1"/>
</dbReference>
<dbReference type="InterPro" id="IPR036866">
    <property type="entry name" value="RibonucZ/Hydroxyglut_hydro"/>
</dbReference>
<dbReference type="Pfam" id="PF12706">
    <property type="entry name" value="Lactamase_B_2"/>
    <property type="match status" value="1"/>
</dbReference>
<dbReference type="InterPro" id="IPR001279">
    <property type="entry name" value="Metallo-B-lactamas"/>
</dbReference>
<dbReference type="AlphaFoldDB" id="A0A401ZVL9"/>
<feature type="domain" description="Metallo-beta-lactamase" evidence="3">
    <location>
        <begin position="10"/>
        <end position="200"/>
    </location>
</feature>
<dbReference type="GO" id="GO:0016787">
    <property type="term" value="F:hydrolase activity"/>
    <property type="evidence" value="ECO:0007669"/>
    <property type="project" value="UniProtKB-UniRule"/>
</dbReference>
<dbReference type="InterPro" id="IPR022877">
    <property type="entry name" value="UPF0173"/>
</dbReference>
<dbReference type="SUPFAM" id="SSF56281">
    <property type="entry name" value="Metallo-hydrolase/oxidoreductase"/>
    <property type="match status" value="1"/>
</dbReference>
<dbReference type="RefSeq" id="WP_126578464.1">
    <property type="nucleotide sequence ID" value="NZ_BIFR01000001.1"/>
</dbReference>
<evidence type="ECO:0000259" key="3">
    <source>
        <dbReference type="SMART" id="SM00849"/>
    </source>
</evidence>
<evidence type="ECO:0000313" key="4">
    <source>
        <dbReference type="EMBL" id="GCE10897.1"/>
    </source>
</evidence>
<keyword evidence="1 2" id="KW-0378">Hydrolase</keyword>